<evidence type="ECO:0000256" key="1">
    <source>
        <dbReference type="SAM" id="SignalP"/>
    </source>
</evidence>
<organism evidence="2 3">
    <name type="scientific">Pedobacter chinensis</name>
    <dbReference type="NCBI Taxonomy" id="2282421"/>
    <lineage>
        <taxon>Bacteria</taxon>
        <taxon>Pseudomonadati</taxon>
        <taxon>Bacteroidota</taxon>
        <taxon>Sphingobacteriia</taxon>
        <taxon>Sphingobacteriales</taxon>
        <taxon>Sphingobacteriaceae</taxon>
        <taxon>Pedobacter</taxon>
    </lineage>
</organism>
<dbReference type="RefSeq" id="WP_115401947.1">
    <property type="nucleotide sequence ID" value="NZ_QPKV01000003.1"/>
</dbReference>
<sequence>MRCLLIALAAVLLFIGCNQTKQDEQSESKAPSKTLIQKKTTKDSIEAVALKALTALKTKDYNTFALCFHPIDGVRFSPYGFIDPTHKQVLAKDFLEAIDRNWILTWGHFDGSGEAIKIRVKPYIERFVYNADYLNAEKKSYDSFIGQGNTINNLKETYPQLHFTEYYFSGFDDKYKGLDWTSLRFVFKKHESTYYLVAVIHDQWTI</sequence>
<keyword evidence="1" id="KW-0732">Signal</keyword>
<dbReference type="EMBL" id="QPKV01000003">
    <property type="protein sequence ID" value="RDC56760.1"/>
    <property type="molecule type" value="Genomic_DNA"/>
</dbReference>
<keyword evidence="3" id="KW-1185">Reference proteome</keyword>
<accession>A0A369PWZ4</accession>
<evidence type="ECO:0000313" key="2">
    <source>
        <dbReference type="EMBL" id="RDC56760.1"/>
    </source>
</evidence>
<dbReference type="PROSITE" id="PS51257">
    <property type="entry name" value="PROKAR_LIPOPROTEIN"/>
    <property type="match status" value="1"/>
</dbReference>
<evidence type="ECO:0008006" key="4">
    <source>
        <dbReference type="Google" id="ProtNLM"/>
    </source>
</evidence>
<dbReference type="AlphaFoldDB" id="A0A369PWZ4"/>
<feature type="signal peptide" evidence="1">
    <location>
        <begin position="1"/>
        <end position="22"/>
    </location>
</feature>
<feature type="chain" id="PRO_5016910197" description="Lipoprotein" evidence="1">
    <location>
        <begin position="23"/>
        <end position="206"/>
    </location>
</feature>
<protein>
    <recommendedName>
        <fullName evidence="4">Lipoprotein</fullName>
    </recommendedName>
</protein>
<comment type="caution">
    <text evidence="2">The sequence shown here is derived from an EMBL/GenBank/DDBJ whole genome shotgun (WGS) entry which is preliminary data.</text>
</comment>
<proteinExistence type="predicted"/>
<gene>
    <name evidence="2" type="ORF">DU508_06035</name>
</gene>
<evidence type="ECO:0000313" key="3">
    <source>
        <dbReference type="Proteomes" id="UP000253961"/>
    </source>
</evidence>
<dbReference type="OrthoDB" id="1267107at2"/>
<reference evidence="2 3" key="1">
    <citation type="submission" date="2018-07" db="EMBL/GenBank/DDBJ databases">
        <title>Pedobacter sp. nov., isolated from soil.</title>
        <authorList>
            <person name="Zhou L.Y."/>
            <person name="Du Z.J."/>
        </authorList>
    </citation>
    <scope>NUCLEOTIDE SEQUENCE [LARGE SCALE GENOMIC DNA]</scope>
    <source>
        <strain evidence="2 3">JDX94</strain>
    </source>
</reference>
<name>A0A369PWZ4_9SPHI</name>
<dbReference type="Proteomes" id="UP000253961">
    <property type="component" value="Unassembled WGS sequence"/>
</dbReference>